<protein>
    <submittedName>
        <fullName evidence="2">Uncharacterized protein</fullName>
    </submittedName>
</protein>
<organism evidence="2 3">
    <name type="scientific">Candidatus Nealsonbacteria bacterium CG_4_8_14_3_um_filter_40_11</name>
    <dbReference type="NCBI Taxonomy" id="1974690"/>
    <lineage>
        <taxon>Bacteria</taxon>
        <taxon>Candidatus Nealsoniibacteriota</taxon>
    </lineage>
</organism>
<sequence>MTILLNCQCSFLFFPCNKKIAFRKRFLRTQKVPRNYPLPLLKTILLILMITYDFTKTKNSVKPY</sequence>
<proteinExistence type="predicted"/>
<comment type="caution">
    <text evidence="2">The sequence shown here is derived from an EMBL/GenBank/DDBJ whole genome shotgun (WGS) entry which is preliminary data.</text>
</comment>
<dbReference type="Proteomes" id="UP000229238">
    <property type="component" value="Unassembled WGS sequence"/>
</dbReference>
<evidence type="ECO:0000313" key="3">
    <source>
        <dbReference type="Proteomes" id="UP000229238"/>
    </source>
</evidence>
<dbReference type="EMBL" id="PFHH01000038">
    <property type="protein sequence ID" value="PIW89985.1"/>
    <property type="molecule type" value="Genomic_DNA"/>
</dbReference>
<reference evidence="3" key="1">
    <citation type="submission" date="2017-09" db="EMBL/GenBank/DDBJ databases">
        <title>Depth-based differentiation of microbial function through sediment-hosted aquifers and enrichment of novel symbionts in the deep terrestrial subsurface.</title>
        <authorList>
            <person name="Probst A.J."/>
            <person name="Ladd B."/>
            <person name="Jarett J.K."/>
            <person name="Geller-Mcgrath D.E."/>
            <person name="Sieber C.M.K."/>
            <person name="Emerson J.B."/>
            <person name="Anantharaman K."/>
            <person name="Thomas B.C."/>
            <person name="Malmstrom R."/>
            <person name="Stieglmeier M."/>
            <person name="Klingl A."/>
            <person name="Woyke T."/>
            <person name="Ryan C.M."/>
            <person name="Banfield J.F."/>
        </authorList>
    </citation>
    <scope>NUCLEOTIDE SEQUENCE [LARGE SCALE GENOMIC DNA]</scope>
</reference>
<evidence type="ECO:0000313" key="2">
    <source>
        <dbReference type="EMBL" id="PIW89985.1"/>
    </source>
</evidence>
<gene>
    <name evidence="2" type="ORF">COZ92_01980</name>
</gene>
<name>A0A2M7IJU8_9BACT</name>
<dbReference type="AlphaFoldDB" id="A0A2M7IJU8"/>
<keyword evidence="1" id="KW-1133">Transmembrane helix</keyword>
<evidence type="ECO:0000256" key="1">
    <source>
        <dbReference type="SAM" id="Phobius"/>
    </source>
</evidence>
<accession>A0A2M7IJU8</accession>
<feature type="transmembrane region" description="Helical" evidence="1">
    <location>
        <begin position="36"/>
        <end position="55"/>
    </location>
</feature>
<keyword evidence="1" id="KW-0472">Membrane</keyword>
<keyword evidence="1" id="KW-0812">Transmembrane</keyword>